<dbReference type="Gene3D" id="1.25.40.10">
    <property type="entry name" value="Tetratricopeptide repeat domain"/>
    <property type="match status" value="2"/>
</dbReference>
<dbReference type="PROSITE" id="PS50005">
    <property type="entry name" value="TPR"/>
    <property type="match status" value="2"/>
</dbReference>
<keyword evidence="1" id="KW-0677">Repeat</keyword>
<comment type="caution">
    <text evidence="4">The sequence shown here is derived from an EMBL/GenBank/DDBJ whole genome shotgun (WGS) entry which is preliminary data.</text>
</comment>
<gene>
    <name evidence="4" type="ORF">NEPTK9_000681</name>
</gene>
<dbReference type="InterPro" id="IPR011990">
    <property type="entry name" value="TPR-like_helical_dom_sf"/>
</dbReference>
<accession>A0ABS0AYG8</accession>
<reference evidence="4 5" key="1">
    <citation type="submission" date="2020-01" db="EMBL/GenBank/DDBJ databases">
        <title>Draft genome sequence of Cand. Neptunochlamydia vexilliferae K9.</title>
        <authorList>
            <person name="Schulz F."/>
            <person name="Koestlbacher S."/>
            <person name="Wascher F."/>
            <person name="Pizzetti I."/>
            <person name="Horn M."/>
        </authorList>
    </citation>
    <scope>NUCLEOTIDE SEQUENCE [LARGE SCALE GENOMIC DNA]</scope>
    <source>
        <strain evidence="4 5">K9</strain>
    </source>
</reference>
<dbReference type="PANTHER" id="PTHR45641">
    <property type="entry name" value="TETRATRICOPEPTIDE REPEAT PROTEIN (AFU_ORTHOLOGUE AFUA_6G03870)"/>
    <property type="match status" value="1"/>
</dbReference>
<dbReference type="InterPro" id="IPR019734">
    <property type="entry name" value="TPR_rpt"/>
</dbReference>
<dbReference type="CDD" id="cd22744">
    <property type="entry name" value="OTU"/>
    <property type="match status" value="1"/>
</dbReference>
<organism evidence="4 5">
    <name type="scientific">Candidatus Neptunichlamydia vexilliferae</name>
    <dbReference type="NCBI Taxonomy" id="1651774"/>
    <lineage>
        <taxon>Bacteria</taxon>
        <taxon>Pseudomonadati</taxon>
        <taxon>Chlamydiota</taxon>
        <taxon>Chlamydiia</taxon>
        <taxon>Parachlamydiales</taxon>
        <taxon>Simkaniaceae</taxon>
        <taxon>Candidatus Neptunichlamydia</taxon>
    </lineage>
</organism>
<evidence type="ECO:0000256" key="2">
    <source>
        <dbReference type="ARBA" id="ARBA00022803"/>
    </source>
</evidence>
<dbReference type="Pfam" id="PF13424">
    <property type="entry name" value="TPR_12"/>
    <property type="match status" value="1"/>
</dbReference>
<sequence length="1567" mass="179316">MAYTCNFFLGKKDCVKLDLFFKLPKLKECNMASSSNSPLNQNRNARLQAESVCTLIEDRSELDKRIGNLTTEQNSIRKVEHDRFATIVDRISNQVADRSWVKKIRRPETLFAQAFFKKESSFLDDTVNFVLRREPDGPEARLNAFLNETIDQRHPTLSLIDKEVLRLRRDSSQRGDLKGITGEISKLIDLYEELKVEIINSRGKERLKKIMGPTVLCHRGGPFLKLSQTEGRYLCSIGKYNQRKKQNAYGASSVRSRDGIFFKRENINPLRPGEEFLVKSFSKLISPIAGNAATKLLKIKNIWIKNPLSYKLCEHPLRRKYLITQLKEQAQKSKVAEKSKVIKDKNKTIRHREIFKHFTGQEKRVYPFTYQKIHQVVQASIEVSGENLREFIQHKRSLEKITQESATIQLLLALFLRLGDARSDNFMVSQNNNLRLIDSDPIFKPYVTYSRGVHKVSTRSTIFLLPQMDKPVHLETCKRFIDKPTSLFLIDWLTDISEQNTFYTQLEKSHIVDEAEMYSLDLPIKIAWEDFHFLETQLHRFRGYIEKKTKPPSMWQLVSLLAPGLDTVYKALKALGEEKGILAAEMEIFKFGSSAIEELLLPDKTTQEAIETLADLFPHQKAAPLTIPELVPKWLPTVDLSAFTEIQELLFVNKAFELSPHIYIKNSRIDGRELFRQAKKCNIERLTLDNPFNVSPGHILNFLTLTSSLTHLTLKLHIKDEQLSRIRESCERKKIIFKIEKPATPTLKVDEIPTNLFQKEKATLDKQQKKYGRKHHLVATTLNTIGERLRDKGMHKQALVYFLESLSIRQELSGKKSPEVAASLQAVGQAFKDLGELQESLSYLENALAIRKNLAKPNHAELASSFSAMGETLKSLGRYQEALQAFKKALNLRKQCFGEKHGEIGSNLNAIGEVYRDLNNGKKSLKYFRESQNMLKNFFKPDHPEVLATQKNVKDVQNNQQNKLEKLPKKLEEDYQNLLTKDAEGTLSVEQLVDYQNALQSSFAQTSSVQTNSVQTNSEKITSNPIFYQMLNDDTESLLIAKLSNDSLALQPTATFRAENQTYRIFPTKGEGACALHALLGEELDGMYRFPGEVHSSSKQAKDEFIHRLKENIFKLNDRQTKKLFYILFSAHLTSSDPSSKMLFMDNQAGKVIHAKFEALKSQFEEEIAKTNRQEAEFWKEEITTNKKILDRLSSEVSDIQDISSPYYGKNKAQLLEIFKRKPLALLSRINEEVNFHLSKLGNSARQKIESCRSKRKEQLQKLNSKKEESILSESAITHYLTTVQRPQYYLNTPEIELAAHVFGKKVLIVNSDAGGIHPAGPVINDDLNVPLTVIHHQGAHFSRCIETSRLLKPPSSSKLAKPSTTQGKWTTFNLNTWKKHYGTVNEITLPSNIESIMNQPCPIWSGRKVYQTHILAMIPSKLNGKPLTPNNLFKARPLSTAKSPFGNIEEPLNMTVDKPYWVLMTRNTLPKSYKMTYDERCKLLANYPNYSPPKVIEAAICTSMEYLENKQILFPDSAPSWMRWTQCKEKIHNDSLCVGDFDENGCRVFTYPGKSYGGIVGVRRLS</sequence>
<proteinExistence type="predicted"/>
<name>A0ABS0AYG8_9BACT</name>
<dbReference type="Proteomes" id="UP001194714">
    <property type="component" value="Unassembled WGS sequence"/>
</dbReference>
<evidence type="ECO:0000256" key="3">
    <source>
        <dbReference type="PROSITE-ProRule" id="PRU00339"/>
    </source>
</evidence>
<evidence type="ECO:0000313" key="4">
    <source>
        <dbReference type="EMBL" id="MBF5059173.1"/>
    </source>
</evidence>
<evidence type="ECO:0000256" key="1">
    <source>
        <dbReference type="ARBA" id="ARBA00022737"/>
    </source>
</evidence>
<evidence type="ECO:0008006" key="6">
    <source>
        <dbReference type="Google" id="ProtNLM"/>
    </source>
</evidence>
<dbReference type="Gene3D" id="3.90.70.80">
    <property type="match status" value="1"/>
</dbReference>
<dbReference type="SUPFAM" id="SSF48452">
    <property type="entry name" value="TPR-like"/>
    <property type="match status" value="1"/>
</dbReference>
<dbReference type="PANTHER" id="PTHR45641:SF19">
    <property type="entry name" value="NEPHROCYSTIN-3"/>
    <property type="match status" value="1"/>
</dbReference>
<feature type="repeat" description="TPR" evidence="3">
    <location>
        <begin position="821"/>
        <end position="854"/>
    </location>
</feature>
<dbReference type="Pfam" id="PF13374">
    <property type="entry name" value="TPR_10"/>
    <property type="match status" value="1"/>
</dbReference>
<keyword evidence="2 3" id="KW-0802">TPR repeat</keyword>
<protein>
    <recommendedName>
        <fullName evidence="6">Tetratricopeptide repeat protein</fullName>
    </recommendedName>
</protein>
<feature type="repeat" description="TPR" evidence="3">
    <location>
        <begin position="863"/>
        <end position="896"/>
    </location>
</feature>
<dbReference type="EMBL" id="JAAEJV010000013">
    <property type="protein sequence ID" value="MBF5059173.1"/>
    <property type="molecule type" value="Genomic_DNA"/>
</dbReference>
<dbReference type="SMART" id="SM00028">
    <property type="entry name" value="TPR"/>
    <property type="match status" value="4"/>
</dbReference>
<keyword evidence="5" id="KW-1185">Reference proteome</keyword>
<evidence type="ECO:0000313" key="5">
    <source>
        <dbReference type="Proteomes" id="UP001194714"/>
    </source>
</evidence>
<dbReference type="PROSITE" id="PS50293">
    <property type="entry name" value="TPR_REGION"/>
    <property type="match status" value="1"/>
</dbReference>